<gene>
    <name evidence="6" type="ORF">IV56_GL002177</name>
</gene>
<dbReference type="InterPro" id="IPR036271">
    <property type="entry name" value="Tet_transcr_reg_TetR-rel_C_sf"/>
</dbReference>
<dbReference type="PRINTS" id="PR00455">
    <property type="entry name" value="HTHTETR"/>
</dbReference>
<protein>
    <recommendedName>
        <fullName evidence="5">HTH tetR-type domain-containing protein</fullName>
    </recommendedName>
</protein>
<keyword evidence="2 4" id="KW-0238">DNA-binding</keyword>
<dbReference type="EMBL" id="JQCE01000009">
    <property type="protein sequence ID" value="KRO17691.1"/>
    <property type="molecule type" value="Genomic_DNA"/>
</dbReference>
<evidence type="ECO:0000256" key="1">
    <source>
        <dbReference type="ARBA" id="ARBA00023015"/>
    </source>
</evidence>
<sequence>MPTSKRAPRKTAKELNANIFAAAIAILNTDGYEQVTFNNVAQRAGTSRAVLYRHWQSVFELLLDAQDYFDDEEIATFDDLDFAGHSLRDNLISSLSHFDGSQPFLRALLIELGQNNPVVHRYFDQLHKQQLYIMERMLSEAQLAGEIKHTVTDNIKLLPFDQMLYQAMVDQQPVTPMFIETMVDTIVLPAIMAQQGE</sequence>
<dbReference type="SUPFAM" id="SSF46689">
    <property type="entry name" value="Homeodomain-like"/>
    <property type="match status" value="1"/>
</dbReference>
<evidence type="ECO:0000313" key="6">
    <source>
        <dbReference type="EMBL" id="KRO17691.1"/>
    </source>
</evidence>
<dbReference type="RefSeq" id="WP_056992543.1">
    <property type="nucleotide sequence ID" value="NZ_JQCE01000009.1"/>
</dbReference>
<dbReference type="InterPro" id="IPR009057">
    <property type="entry name" value="Homeodomain-like_sf"/>
</dbReference>
<dbReference type="InterPro" id="IPR001647">
    <property type="entry name" value="HTH_TetR"/>
</dbReference>
<evidence type="ECO:0000256" key="3">
    <source>
        <dbReference type="ARBA" id="ARBA00023163"/>
    </source>
</evidence>
<evidence type="ECO:0000256" key="2">
    <source>
        <dbReference type="ARBA" id="ARBA00023125"/>
    </source>
</evidence>
<comment type="caution">
    <text evidence="6">The sequence shown here is derived from an EMBL/GenBank/DDBJ whole genome shotgun (WGS) entry which is preliminary data.</text>
</comment>
<dbReference type="GO" id="GO:0003700">
    <property type="term" value="F:DNA-binding transcription factor activity"/>
    <property type="evidence" value="ECO:0007669"/>
    <property type="project" value="TreeGrafter"/>
</dbReference>
<dbReference type="Gene3D" id="1.10.357.10">
    <property type="entry name" value="Tetracycline Repressor, domain 2"/>
    <property type="match status" value="1"/>
</dbReference>
<dbReference type="GO" id="GO:0000976">
    <property type="term" value="F:transcription cis-regulatory region binding"/>
    <property type="evidence" value="ECO:0007669"/>
    <property type="project" value="TreeGrafter"/>
</dbReference>
<reference evidence="6 7" key="1">
    <citation type="journal article" date="2015" name="Genome Announc.">
        <title>Expanding the biotechnology potential of lactobacilli through comparative genomics of 213 strains and associated genera.</title>
        <authorList>
            <person name="Sun Z."/>
            <person name="Harris H.M."/>
            <person name="McCann A."/>
            <person name="Guo C."/>
            <person name="Argimon S."/>
            <person name="Zhang W."/>
            <person name="Yang X."/>
            <person name="Jeffery I.B."/>
            <person name="Cooney J.C."/>
            <person name="Kagawa T.F."/>
            <person name="Liu W."/>
            <person name="Song Y."/>
            <person name="Salvetti E."/>
            <person name="Wrobel A."/>
            <person name="Rasinkangas P."/>
            <person name="Parkhill J."/>
            <person name="Rea M.C."/>
            <person name="O'Sullivan O."/>
            <person name="Ritari J."/>
            <person name="Douillard F.P."/>
            <person name="Paul Ross R."/>
            <person name="Yang R."/>
            <person name="Briner A.E."/>
            <person name="Felis G.E."/>
            <person name="de Vos W.M."/>
            <person name="Barrangou R."/>
            <person name="Klaenhammer T.R."/>
            <person name="Caufield P.W."/>
            <person name="Cui Y."/>
            <person name="Zhang H."/>
            <person name="O'Toole P.W."/>
        </authorList>
    </citation>
    <scope>NUCLEOTIDE SEQUENCE [LARGE SCALE GENOMIC DNA]</scope>
    <source>
        <strain evidence="6 7">DSM 24301</strain>
    </source>
</reference>
<accession>A0A0R2MZK8</accession>
<evidence type="ECO:0000313" key="7">
    <source>
        <dbReference type="Proteomes" id="UP000050969"/>
    </source>
</evidence>
<keyword evidence="1" id="KW-0805">Transcription regulation</keyword>
<dbReference type="SUPFAM" id="SSF48498">
    <property type="entry name" value="Tetracyclin repressor-like, C-terminal domain"/>
    <property type="match status" value="1"/>
</dbReference>
<feature type="domain" description="HTH tetR-type" evidence="5">
    <location>
        <begin position="13"/>
        <end position="73"/>
    </location>
</feature>
<organism evidence="6 7">
    <name type="scientific">Lacticaseibacillus saniviri JCM 17471 = DSM 24301</name>
    <dbReference type="NCBI Taxonomy" id="1293598"/>
    <lineage>
        <taxon>Bacteria</taxon>
        <taxon>Bacillati</taxon>
        <taxon>Bacillota</taxon>
        <taxon>Bacilli</taxon>
        <taxon>Lactobacillales</taxon>
        <taxon>Lactobacillaceae</taxon>
        <taxon>Lacticaseibacillus</taxon>
    </lineage>
</organism>
<keyword evidence="7" id="KW-1185">Reference proteome</keyword>
<name>A0A0R2MZK8_9LACO</name>
<dbReference type="InterPro" id="IPR050109">
    <property type="entry name" value="HTH-type_TetR-like_transc_reg"/>
</dbReference>
<dbReference type="Gene3D" id="1.10.10.60">
    <property type="entry name" value="Homeodomain-like"/>
    <property type="match status" value="1"/>
</dbReference>
<evidence type="ECO:0000256" key="4">
    <source>
        <dbReference type="PROSITE-ProRule" id="PRU00335"/>
    </source>
</evidence>
<dbReference type="Pfam" id="PF00440">
    <property type="entry name" value="TetR_N"/>
    <property type="match status" value="1"/>
</dbReference>
<dbReference type="STRING" id="1293598.IV56_GL002177"/>
<dbReference type="PANTHER" id="PTHR30055">
    <property type="entry name" value="HTH-TYPE TRANSCRIPTIONAL REGULATOR RUTR"/>
    <property type="match status" value="1"/>
</dbReference>
<dbReference type="PATRIC" id="fig|1293598.4.peg.2279"/>
<dbReference type="Proteomes" id="UP000050969">
    <property type="component" value="Unassembled WGS sequence"/>
</dbReference>
<evidence type="ECO:0000259" key="5">
    <source>
        <dbReference type="PROSITE" id="PS50977"/>
    </source>
</evidence>
<dbReference type="PANTHER" id="PTHR30055:SF234">
    <property type="entry name" value="HTH-TYPE TRANSCRIPTIONAL REGULATOR BETI"/>
    <property type="match status" value="1"/>
</dbReference>
<proteinExistence type="predicted"/>
<keyword evidence="3" id="KW-0804">Transcription</keyword>
<dbReference type="AlphaFoldDB" id="A0A0R2MZK8"/>
<dbReference type="PROSITE" id="PS50977">
    <property type="entry name" value="HTH_TETR_2"/>
    <property type="match status" value="1"/>
</dbReference>
<feature type="DNA-binding region" description="H-T-H motif" evidence="4">
    <location>
        <begin position="36"/>
        <end position="55"/>
    </location>
</feature>